<dbReference type="EMBL" id="LUEZ02000136">
    <property type="protein sequence ID" value="RDB16045.1"/>
    <property type="molecule type" value="Genomic_DNA"/>
</dbReference>
<dbReference type="AlphaFoldDB" id="A0A369J6L3"/>
<organism evidence="1 2">
    <name type="scientific">Hypsizygus marmoreus</name>
    <name type="common">White beech mushroom</name>
    <name type="synonym">Agaricus marmoreus</name>
    <dbReference type="NCBI Taxonomy" id="39966"/>
    <lineage>
        <taxon>Eukaryota</taxon>
        <taxon>Fungi</taxon>
        <taxon>Dikarya</taxon>
        <taxon>Basidiomycota</taxon>
        <taxon>Agaricomycotina</taxon>
        <taxon>Agaricomycetes</taxon>
        <taxon>Agaricomycetidae</taxon>
        <taxon>Agaricales</taxon>
        <taxon>Tricholomatineae</taxon>
        <taxon>Lyophyllaceae</taxon>
        <taxon>Hypsizygus</taxon>
    </lineage>
</organism>
<dbReference type="Proteomes" id="UP000076154">
    <property type="component" value="Unassembled WGS sequence"/>
</dbReference>
<comment type="caution">
    <text evidence="1">The sequence shown here is derived from an EMBL/GenBank/DDBJ whole genome shotgun (WGS) entry which is preliminary data.</text>
</comment>
<sequence>MGNSLPGTTYVSAGHIAWTQSDGKQYAIFLERFEAVDKFAVSPSRCPVAEVWNVLRSTHYGTGMAISEWTVTEYLMGSQID</sequence>
<dbReference type="InParanoid" id="A0A369J6L3"/>
<evidence type="ECO:0000313" key="1">
    <source>
        <dbReference type="EMBL" id="RDB16045.1"/>
    </source>
</evidence>
<evidence type="ECO:0000313" key="2">
    <source>
        <dbReference type="Proteomes" id="UP000076154"/>
    </source>
</evidence>
<reference evidence="1" key="1">
    <citation type="submission" date="2018-04" db="EMBL/GenBank/DDBJ databases">
        <title>Whole genome sequencing of Hypsizygus marmoreus.</title>
        <authorList>
            <person name="Choi I.-G."/>
            <person name="Min B."/>
            <person name="Kim J.-G."/>
            <person name="Kim S."/>
            <person name="Oh Y.-L."/>
            <person name="Kong W.-S."/>
            <person name="Park H."/>
            <person name="Jeong J."/>
            <person name="Song E.-S."/>
        </authorList>
    </citation>
    <scope>NUCLEOTIDE SEQUENCE [LARGE SCALE GENOMIC DNA]</scope>
    <source>
        <strain evidence="1">51987-8</strain>
    </source>
</reference>
<name>A0A369J6L3_HYPMA</name>
<accession>A0A369J6L3</accession>
<protein>
    <submittedName>
        <fullName evidence="1">Uncharacterized protein</fullName>
    </submittedName>
</protein>
<keyword evidence="2" id="KW-1185">Reference proteome</keyword>
<gene>
    <name evidence="1" type="ORF">Hypma_003420</name>
</gene>
<proteinExistence type="predicted"/>